<accession>A0A4T0UKU1</accession>
<dbReference type="PANTHER" id="PTHR38693">
    <property type="entry name" value="UBIQUINONE BIOSYNTHESIS PROTEIN UBIJ"/>
    <property type="match status" value="1"/>
</dbReference>
<comment type="subcellular location">
    <subcellularLocation>
        <location evidence="1">Cytoplasm</location>
    </subcellularLocation>
</comment>
<dbReference type="OrthoDB" id="8525483at2"/>
<reference evidence="3 4" key="1">
    <citation type="submission" date="2019-04" db="EMBL/GenBank/DDBJ databases">
        <title>Crenobacter sp. nov.</title>
        <authorList>
            <person name="Shi S."/>
        </authorList>
    </citation>
    <scope>NUCLEOTIDE SEQUENCE [LARGE SCALE GENOMIC DNA]</scope>
    <source>
        <strain evidence="3 4">GY 70310</strain>
    </source>
</reference>
<keyword evidence="1" id="KW-0963">Cytoplasm</keyword>
<keyword evidence="1" id="KW-0831">Ubiquinone biosynthesis</keyword>
<comment type="function">
    <text evidence="1">Required for ubiquinone (coenzyme Q) biosynthesis. Binds hydrophobic ubiquinone biosynthetic intermediates via its SCP2 domain and is essential for the stability of the Ubi complex. May constitute a docking platform where Ubi enzymes assemble and access their SCP2-bound polyprenyl substrates.</text>
</comment>
<gene>
    <name evidence="1" type="primary">ubiJ</name>
    <name evidence="3" type="ORF">E5K04_13890</name>
</gene>
<evidence type="ECO:0000256" key="2">
    <source>
        <dbReference type="SAM" id="Coils"/>
    </source>
</evidence>
<keyword evidence="4" id="KW-1185">Reference proteome</keyword>
<evidence type="ECO:0000313" key="4">
    <source>
        <dbReference type="Proteomes" id="UP000308891"/>
    </source>
</evidence>
<organism evidence="3 4">
    <name type="scientific">Crenobacter intestini</name>
    <dbReference type="NCBI Taxonomy" id="2563443"/>
    <lineage>
        <taxon>Bacteria</taxon>
        <taxon>Pseudomonadati</taxon>
        <taxon>Pseudomonadota</taxon>
        <taxon>Betaproteobacteria</taxon>
        <taxon>Neisseriales</taxon>
        <taxon>Neisseriaceae</taxon>
        <taxon>Crenobacter</taxon>
    </lineage>
</organism>
<name>A0A4T0UKU1_9NEIS</name>
<dbReference type="PANTHER" id="PTHR38693:SF1">
    <property type="entry name" value="UBIQUINONE BIOSYNTHESIS ACCESSORY FACTOR UBIJ"/>
    <property type="match status" value="1"/>
</dbReference>
<dbReference type="EMBL" id="STGJ01000018">
    <property type="protein sequence ID" value="TIC79188.1"/>
    <property type="molecule type" value="Genomic_DNA"/>
</dbReference>
<proteinExistence type="inferred from homology"/>
<dbReference type="GO" id="GO:0005737">
    <property type="term" value="C:cytoplasm"/>
    <property type="evidence" value="ECO:0007669"/>
    <property type="project" value="UniProtKB-SubCell"/>
</dbReference>
<evidence type="ECO:0000313" key="3">
    <source>
        <dbReference type="EMBL" id="TIC79188.1"/>
    </source>
</evidence>
<comment type="caution">
    <text evidence="3">The sequence shown here is derived from an EMBL/GenBank/DDBJ whole genome shotgun (WGS) entry which is preliminary data.</text>
</comment>
<dbReference type="InterPro" id="IPR038989">
    <property type="entry name" value="UbiJ"/>
</dbReference>
<comment type="pathway">
    <text evidence="1">Cofactor biosynthesis; ubiquinone biosynthesis.</text>
</comment>
<dbReference type="HAMAP" id="MF_02215">
    <property type="entry name" value="UbiJ"/>
    <property type="match status" value="1"/>
</dbReference>
<feature type="coiled-coil region" evidence="2">
    <location>
        <begin position="159"/>
        <end position="186"/>
    </location>
</feature>
<sequence>MMLTLAVFNHLLGQQPELRAELARWHGRRVAVALAPFSVAGVVTDEGYLARCPGEPEATVRLGHGLVLASLAGGTPDMREVKTSGDAALAGAVLAVLTRLSWDAEEDVSRVLGDAAAHRLGRFVRRAFGLKGEIGGRLLEGWVEHLRDEAPLVAHRRDVERFVADVDALRDDAERLAKRLARLETAAGPSSTAKQGASCA</sequence>
<keyword evidence="2" id="KW-0175">Coiled coil</keyword>
<protein>
    <recommendedName>
        <fullName evidence="1">Ubiquinone biosynthesis accessory factor UbiJ</fullName>
    </recommendedName>
</protein>
<evidence type="ECO:0000256" key="1">
    <source>
        <dbReference type="HAMAP-Rule" id="MF_02215"/>
    </source>
</evidence>
<dbReference type="UniPathway" id="UPA00232"/>
<comment type="similarity">
    <text evidence="1">Belongs to the UbiJ family.</text>
</comment>
<dbReference type="GO" id="GO:0006744">
    <property type="term" value="P:ubiquinone biosynthetic process"/>
    <property type="evidence" value="ECO:0007669"/>
    <property type="project" value="UniProtKB-UniRule"/>
</dbReference>
<dbReference type="Proteomes" id="UP000308891">
    <property type="component" value="Unassembled WGS sequence"/>
</dbReference>
<dbReference type="AlphaFoldDB" id="A0A4T0UKU1"/>